<dbReference type="EMBL" id="ON529858">
    <property type="protein sequence ID" value="UTC29934.1"/>
    <property type="molecule type" value="Genomic_DNA"/>
</dbReference>
<keyword evidence="2" id="KW-1185">Reference proteome</keyword>
<sequence length="796" mass="83725">MVRHFLGDLATGAVALVAATHEGDAVVQFRPHGARGRHLGEGDPAGLVARQAHGLVAGAGEQRLFLDPVGGQQRAVADVRGFVEVVFALVGEDSPAVRVLDGSAFVLLAGDLHLDRLHGLLDGDQGRLQLGLQQAHGVVFGDGAQAGVGDDPQDLVDLLLGGARRQVFDRLLIGLAGVVLVLDLLGDLGVRGVVAVEDGVVGLVVQNLAGEPAVRDHLADHVEIGLRLAGLVQASDREPVRRAVAGVDRHAGAVVRVAGVRVLFVEGAFDLPAGAGLIAHLVGAVVFQRLDDLEAVGALHRPAAQVATFVGLRLRRALGQLGDLGLERVLQNQRGPVEQRAAEDGGVEGPALGVTGEVEQARGVQAGLVERHAQVERERGGDLAPLLHRFGLRAGLLGDDERLGERKHDPVLRHGPVLDDRHDAPVLVLIALVGGGGDDLGVPLLGLQQEPVQHLFLFEVVAVGFLLGPLRQAVALELGGRLEVGVGRIADRHAAQLLQGGVDLGGGRADVDVEPDGVERLDGRLQPAAGDHVAQDVGGAVLVADLVPRQLRHEGADRQGRGLPLLRLLVGAQGDDHLLRQHGVRLEEGRDDLGVAIGVQRGLGRGRDVFVPRRALFAPSDGLRFSIYTDHLRQGVEGLIVEVDQLPAGGARERHGLIQRLHPETARQPSDGDLGHGLFEGPGRQHDPVLVEDGGRLQAEGKIVVFGHVLGDAEDEHDVPVGELRADVGGVQFDKVPIAGDAGLAIGGLEMDITGVCREQRGQEIELLGHEALWGRGWSGRREQSPKPTPLSRSAT</sequence>
<proteinExistence type="predicted"/>
<name>A0A9E7N560_9CAUD</name>
<reference evidence="1" key="1">
    <citation type="submission" date="2022-05" db="EMBL/GenBank/DDBJ databases">
        <authorList>
            <person name="Friedrich I."/>
            <person name="Poehlein A."/>
            <person name="Schneider D."/>
            <person name="Hertel R."/>
            <person name="Daniel R."/>
        </authorList>
    </citation>
    <scope>NUCLEOTIDE SEQUENCE</scope>
</reference>
<accession>A0A9E7N560</accession>
<evidence type="ECO:0000313" key="2">
    <source>
        <dbReference type="Proteomes" id="UP001057427"/>
    </source>
</evidence>
<dbReference type="Proteomes" id="UP001057427">
    <property type="component" value="Segment"/>
</dbReference>
<protein>
    <submittedName>
        <fullName evidence="1">Uncharacterized protein</fullName>
    </submittedName>
</protein>
<evidence type="ECO:0000313" key="1">
    <source>
        <dbReference type="EMBL" id="UTC29934.1"/>
    </source>
</evidence>
<organism evidence="1 2">
    <name type="scientific">Brevundimonas phage vB_BgoS-Bajun</name>
    <dbReference type="NCBI Taxonomy" id="2948594"/>
    <lineage>
        <taxon>Viruses</taxon>
        <taxon>Duplodnaviria</taxon>
        <taxon>Heunggongvirae</taxon>
        <taxon>Uroviricota</taxon>
        <taxon>Caudoviricetes</taxon>
        <taxon>Dolichocephalovirinae</taxon>
    </lineage>
</organism>
<gene>
    <name evidence="1" type="ORF">BAJUN_03320</name>
</gene>